<protein>
    <submittedName>
        <fullName evidence="2">TolA-binding protein</fullName>
    </submittedName>
</protein>
<evidence type="ECO:0000256" key="1">
    <source>
        <dbReference type="SAM" id="MobiDB-lite"/>
    </source>
</evidence>
<dbReference type="PROSITE" id="PS51257">
    <property type="entry name" value="PROKAR_LIPOPROTEIN"/>
    <property type="match status" value="1"/>
</dbReference>
<accession>A0A7W7N505</accession>
<keyword evidence="3" id="KW-1185">Reference proteome</keyword>
<organism evidence="2 3">
    <name type="scientific">Flavobacterium nitrogenifigens</name>
    <dbReference type="NCBI Taxonomy" id="1617283"/>
    <lineage>
        <taxon>Bacteria</taxon>
        <taxon>Pseudomonadati</taxon>
        <taxon>Bacteroidota</taxon>
        <taxon>Flavobacteriia</taxon>
        <taxon>Flavobacteriales</taxon>
        <taxon>Flavobacteriaceae</taxon>
        <taxon>Flavobacterium</taxon>
    </lineage>
</organism>
<proteinExistence type="predicted"/>
<gene>
    <name evidence="2" type="ORF">HNP37_000082</name>
</gene>
<dbReference type="RefSeq" id="WP_184157674.1">
    <property type="nucleotide sequence ID" value="NZ_JACHLD010000001.1"/>
</dbReference>
<dbReference type="Proteomes" id="UP000561681">
    <property type="component" value="Unassembled WGS sequence"/>
</dbReference>
<feature type="compositionally biased region" description="Low complexity" evidence="1">
    <location>
        <begin position="24"/>
        <end position="39"/>
    </location>
</feature>
<feature type="region of interest" description="Disordered" evidence="1">
    <location>
        <begin position="24"/>
        <end position="47"/>
    </location>
</feature>
<sequence>MRKIISLITVVILFSACKKSENTTVSNTSTTKTDSSSVDHSAPVTTSNSGSLLDLFTKRKDEIVLKLKSISAEQANALYEKYHEENGYLLHQIDEKEDYLLQNFYSEKDTDKKEIKLLNDKLLKHQLQFDELGEGIVEITTKPDFYYSIFKNYVTPDYKEYLFMQSEENKETYSVDAGLVISFKDLGDRVVSWENFMNKYPNSKLMKSVKEDYKMYHLDYLIGEDNTPTYERATEEKYIYPENIQEFNRFLKKYPNSPTVPFIHTFMENFKNENIAEMLREAQDKL</sequence>
<evidence type="ECO:0000313" key="2">
    <source>
        <dbReference type="EMBL" id="MBB4800043.1"/>
    </source>
</evidence>
<dbReference type="EMBL" id="JACHLD010000001">
    <property type="protein sequence ID" value="MBB4800043.1"/>
    <property type="molecule type" value="Genomic_DNA"/>
</dbReference>
<reference evidence="2 3" key="1">
    <citation type="submission" date="2020-08" db="EMBL/GenBank/DDBJ databases">
        <title>Functional genomics of gut bacteria from endangered species of beetles.</title>
        <authorList>
            <person name="Carlos-Shanley C."/>
        </authorList>
    </citation>
    <scope>NUCLEOTIDE SEQUENCE [LARGE SCALE GENOMIC DNA]</scope>
    <source>
        <strain evidence="2 3">S00142</strain>
    </source>
</reference>
<name>A0A7W7N505_9FLAO</name>
<comment type="caution">
    <text evidence="2">The sequence shown here is derived from an EMBL/GenBank/DDBJ whole genome shotgun (WGS) entry which is preliminary data.</text>
</comment>
<evidence type="ECO:0000313" key="3">
    <source>
        <dbReference type="Proteomes" id="UP000561681"/>
    </source>
</evidence>
<dbReference type="AlphaFoldDB" id="A0A7W7N505"/>